<organism evidence="2 3">
    <name type="scientific">Mycena maculata</name>
    <dbReference type="NCBI Taxonomy" id="230809"/>
    <lineage>
        <taxon>Eukaryota</taxon>
        <taxon>Fungi</taxon>
        <taxon>Dikarya</taxon>
        <taxon>Basidiomycota</taxon>
        <taxon>Agaricomycotina</taxon>
        <taxon>Agaricomycetes</taxon>
        <taxon>Agaricomycetidae</taxon>
        <taxon>Agaricales</taxon>
        <taxon>Marasmiineae</taxon>
        <taxon>Mycenaceae</taxon>
        <taxon>Mycena</taxon>
    </lineage>
</organism>
<evidence type="ECO:0000313" key="2">
    <source>
        <dbReference type="EMBL" id="KAJ7768089.1"/>
    </source>
</evidence>
<feature type="compositionally biased region" description="Acidic residues" evidence="1">
    <location>
        <begin position="133"/>
        <end position="147"/>
    </location>
</feature>
<keyword evidence="3" id="KW-1185">Reference proteome</keyword>
<dbReference type="EMBL" id="JARJLG010000028">
    <property type="protein sequence ID" value="KAJ7768089.1"/>
    <property type="molecule type" value="Genomic_DNA"/>
</dbReference>
<sequence>PWALPAGRAAMDQHFKLLRADEEIQRLNVEIHRFVTYMVDEEAFLAREEGCLRMEGNEGIAQQVRLLRMEQGRFTSLHMKRLVKLSKLPGFTGSILHGVSVSKERHTPVARDVEMVALLPAEIICPVGVEPPPLDEEEGEDDDDEEGVNALTALIQI</sequence>
<feature type="non-terminal residue" evidence="2">
    <location>
        <position position="1"/>
    </location>
</feature>
<gene>
    <name evidence="2" type="ORF">DFH07DRAFT_695620</name>
</gene>
<feature type="region of interest" description="Disordered" evidence="1">
    <location>
        <begin position="129"/>
        <end position="148"/>
    </location>
</feature>
<proteinExistence type="predicted"/>
<accession>A0AAD7JQH7</accession>
<feature type="non-terminal residue" evidence="2">
    <location>
        <position position="157"/>
    </location>
</feature>
<evidence type="ECO:0000313" key="3">
    <source>
        <dbReference type="Proteomes" id="UP001215280"/>
    </source>
</evidence>
<comment type="caution">
    <text evidence="2">The sequence shown here is derived from an EMBL/GenBank/DDBJ whole genome shotgun (WGS) entry which is preliminary data.</text>
</comment>
<dbReference type="AlphaFoldDB" id="A0AAD7JQH7"/>
<evidence type="ECO:0000256" key="1">
    <source>
        <dbReference type="SAM" id="MobiDB-lite"/>
    </source>
</evidence>
<dbReference type="Proteomes" id="UP001215280">
    <property type="component" value="Unassembled WGS sequence"/>
</dbReference>
<protein>
    <submittedName>
        <fullName evidence="2">Uncharacterized protein</fullName>
    </submittedName>
</protein>
<name>A0AAD7JQH7_9AGAR</name>
<reference evidence="2" key="1">
    <citation type="submission" date="2023-03" db="EMBL/GenBank/DDBJ databases">
        <title>Massive genome expansion in bonnet fungi (Mycena s.s.) driven by repeated elements and novel gene families across ecological guilds.</title>
        <authorList>
            <consortium name="Lawrence Berkeley National Laboratory"/>
            <person name="Harder C.B."/>
            <person name="Miyauchi S."/>
            <person name="Viragh M."/>
            <person name="Kuo A."/>
            <person name="Thoen E."/>
            <person name="Andreopoulos B."/>
            <person name="Lu D."/>
            <person name="Skrede I."/>
            <person name="Drula E."/>
            <person name="Henrissat B."/>
            <person name="Morin E."/>
            <person name="Kohler A."/>
            <person name="Barry K."/>
            <person name="LaButti K."/>
            <person name="Morin E."/>
            <person name="Salamov A."/>
            <person name="Lipzen A."/>
            <person name="Mereny Z."/>
            <person name="Hegedus B."/>
            <person name="Baldrian P."/>
            <person name="Stursova M."/>
            <person name="Weitz H."/>
            <person name="Taylor A."/>
            <person name="Grigoriev I.V."/>
            <person name="Nagy L.G."/>
            <person name="Martin F."/>
            <person name="Kauserud H."/>
        </authorList>
    </citation>
    <scope>NUCLEOTIDE SEQUENCE</scope>
    <source>
        <strain evidence="2">CBHHK188m</strain>
    </source>
</reference>